<dbReference type="RefSeq" id="WP_228353664.1">
    <property type="nucleotide sequence ID" value="NZ_JACEGA010000001.1"/>
</dbReference>
<evidence type="ECO:0000256" key="3">
    <source>
        <dbReference type="ARBA" id="ARBA00023125"/>
    </source>
</evidence>
<dbReference type="GO" id="GO:0000976">
    <property type="term" value="F:transcription cis-regulatory region binding"/>
    <property type="evidence" value="ECO:0007669"/>
    <property type="project" value="TreeGrafter"/>
</dbReference>
<organism evidence="6 7">
    <name type="scientific">Variimorphobacter saccharofermentans</name>
    <dbReference type="NCBI Taxonomy" id="2755051"/>
    <lineage>
        <taxon>Bacteria</taxon>
        <taxon>Bacillati</taxon>
        <taxon>Bacillota</taxon>
        <taxon>Clostridia</taxon>
        <taxon>Lachnospirales</taxon>
        <taxon>Lachnospiraceae</taxon>
        <taxon>Variimorphobacter</taxon>
    </lineage>
</organism>
<dbReference type="CDD" id="cd01392">
    <property type="entry name" value="HTH_LacI"/>
    <property type="match status" value="1"/>
</dbReference>
<dbReference type="PANTHER" id="PTHR30146:SF148">
    <property type="entry name" value="HTH-TYPE TRANSCRIPTIONAL REPRESSOR PURR-RELATED"/>
    <property type="match status" value="1"/>
</dbReference>
<feature type="domain" description="HTH lacI-type" evidence="5">
    <location>
        <begin position="4"/>
        <end position="47"/>
    </location>
</feature>
<keyword evidence="1" id="KW-0678">Repressor</keyword>
<keyword evidence="7" id="KW-1185">Reference proteome</keyword>
<dbReference type="PROSITE" id="PS50932">
    <property type="entry name" value="HTH_LACI_2"/>
    <property type="match status" value="1"/>
</dbReference>
<gene>
    <name evidence="6" type="ORF">H0486_14390</name>
</gene>
<keyword evidence="4" id="KW-0804">Transcription</keyword>
<evidence type="ECO:0000256" key="1">
    <source>
        <dbReference type="ARBA" id="ARBA00022491"/>
    </source>
</evidence>
<dbReference type="Gene3D" id="3.40.50.2300">
    <property type="match status" value="2"/>
</dbReference>
<dbReference type="Gene3D" id="1.10.260.40">
    <property type="entry name" value="lambda repressor-like DNA-binding domains"/>
    <property type="match status" value="1"/>
</dbReference>
<name>A0A839K377_9FIRM</name>
<dbReference type="InterPro" id="IPR000843">
    <property type="entry name" value="HTH_LacI"/>
</dbReference>
<dbReference type="Proteomes" id="UP000574276">
    <property type="component" value="Unassembled WGS sequence"/>
</dbReference>
<evidence type="ECO:0000313" key="6">
    <source>
        <dbReference type="EMBL" id="MBB2184066.1"/>
    </source>
</evidence>
<evidence type="ECO:0000259" key="5">
    <source>
        <dbReference type="PROSITE" id="PS50932"/>
    </source>
</evidence>
<dbReference type="EMBL" id="JACEGA010000001">
    <property type="protein sequence ID" value="MBB2184066.1"/>
    <property type="molecule type" value="Genomic_DNA"/>
</dbReference>
<dbReference type="InterPro" id="IPR028082">
    <property type="entry name" value="Peripla_BP_I"/>
</dbReference>
<dbReference type="SUPFAM" id="SSF47413">
    <property type="entry name" value="lambda repressor-like DNA-binding domains"/>
    <property type="match status" value="1"/>
</dbReference>
<protein>
    <submittedName>
        <fullName evidence="6">LacI family DNA-binding transcriptional regulator</fullName>
    </submittedName>
</protein>
<dbReference type="PANTHER" id="PTHR30146">
    <property type="entry name" value="LACI-RELATED TRANSCRIPTIONAL REPRESSOR"/>
    <property type="match status" value="1"/>
</dbReference>
<keyword evidence="2" id="KW-0805">Transcription regulation</keyword>
<dbReference type="Pfam" id="PF13377">
    <property type="entry name" value="Peripla_BP_3"/>
    <property type="match status" value="1"/>
</dbReference>
<accession>A0A839K377</accession>
<proteinExistence type="predicted"/>
<dbReference type="InterPro" id="IPR046335">
    <property type="entry name" value="LacI/GalR-like_sensor"/>
</dbReference>
<dbReference type="GO" id="GO:0003700">
    <property type="term" value="F:DNA-binding transcription factor activity"/>
    <property type="evidence" value="ECO:0007669"/>
    <property type="project" value="TreeGrafter"/>
</dbReference>
<evidence type="ECO:0000313" key="7">
    <source>
        <dbReference type="Proteomes" id="UP000574276"/>
    </source>
</evidence>
<keyword evidence="3 6" id="KW-0238">DNA-binding</keyword>
<evidence type="ECO:0000256" key="4">
    <source>
        <dbReference type="ARBA" id="ARBA00023163"/>
    </source>
</evidence>
<dbReference type="SUPFAM" id="SSF53822">
    <property type="entry name" value="Periplasmic binding protein-like I"/>
    <property type="match status" value="1"/>
</dbReference>
<dbReference type="SMART" id="SM00354">
    <property type="entry name" value="HTH_LACI"/>
    <property type="match status" value="1"/>
</dbReference>
<sequence length="346" mass="39266">MKKVTIQDVAKELNLSRNTVAKALNNSDTVSYETRYVVIEKAYEMGYSKLSPVVLNEFKLRNKVDETKTIVVLTRREISVFWNSIIMGISDELNKYGCKLQFNFISEQDESSLTMPLDLQADVDGIIILSVFSHEYVKEIVKRNIPIVFLDGPSNLECFSEYGDVIVCEGYNSVRKITNSLIDQGMKRIGFIGDATYCKTICDRYAGYISALHYAGIKVDESIIANYHPEHKFYKTEEVEFALSNFPTMPEAIVCANDDIALDVIRCLKARGLSVPQDVAVTGYDNVESMAQVEPFLTTVRVGNQRLGKRLVQQLIWRIQNPQFPMEVIFVGVEVIFRNSSNKNMK</sequence>
<dbReference type="AlphaFoldDB" id="A0A839K377"/>
<dbReference type="InterPro" id="IPR010982">
    <property type="entry name" value="Lambda_DNA-bd_dom_sf"/>
</dbReference>
<comment type="caution">
    <text evidence="6">The sequence shown here is derived from an EMBL/GenBank/DDBJ whole genome shotgun (WGS) entry which is preliminary data.</text>
</comment>
<dbReference type="Pfam" id="PF00356">
    <property type="entry name" value="LacI"/>
    <property type="match status" value="1"/>
</dbReference>
<evidence type="ECO:0000256" key="2">
    <source>
        <dbReference type="ARBA" id="ARBA00023015"/>
    </source>
</evidence>
<reference evidence="6 7" key="1">
    <citation type="submission" date="2020-07" db="EMBL/GenBank/DDBJ databases">
        <title>Characterization and genome sequencing of isolate MD1, a novel member within the family Lachnospiraceae.</title>
        <authorList>
            <person name="Rettenmaier R."/>
            <person name="Di Bello L."/>
            <person name="Zinser C."/>
            <person name="Scheitz K."/>
            <person name="Liebl W."/>
            <person name="Zverlov V."/>
        </authorList>
    </citation>
    <scope>NUCLEOTIDE SEQUENCE [LARGE SCALE GENOMIC DNA]</scope>
    <source>
        <strain evidence="6 7">MD1</strain>
    </source>
</reference>